<keyword evidence="10" id="KW-1185">Reference proteome</keyword>
<feature type="domain" description="Thiol:disulfide interchange protein DsbD N-terminal" evidence="8">
    <location>
        <begin position="56"/>
        <end position="159"/>
    </location>
</feature>
<sequence>MISRSTLSSVAAGLLVLLAALLSACLPALGASGPWQQTETVEGRLVAAVDGAGSLDSIPLGLHLKMKPGWKTYWRSPGDAGLPPQLAWDGSANLAGTEMRWPAPHRFTLFGIETFGYDGEVVFPIAARPAAPGQALDLRASVDLLVCSDICVPQRLDLTLALPEGPASSAGADANLIARFASRVPGDGAASGLSIESVQAAGKSLRVVATARDPFVDPDLFVEAGDGTAFGAPRIDFADGDRRIAVTLPVTGEPSALEGMPVTLTLVDGLRAMERAATVEAPGAGQTGDAAGLAAMLGFALVGGLLLNLMPCVLPVLSLKLLSVVSHGGSAPREIRAGFLASAAGILFSFLVLAGAAVALKLTGSAVGWGIQFQQPLFLVFMVVLVTVFAANLWGLFEIPLPRAIADAAVGGHGGHAPSLRGHFATGALATLLATPCSAPFLGTAVGFALARGPLEIVAVFLALGLGLALPFLAVAAFPRLAARLPRPGRWMVALRRVLGGALALTGVWLLSVLAVQIGPAAALAVGALMVAVVLALAVRRRLPGRIRFAGGVAAALLAVAAFGMPMALDRPASQAAAATDAEWVPFDRAAIAEQVAAGRTVFVDVTATWCITCQANKRLVLSRDPVAGRLFGGAVVPMQADWTRPDDRIAAYLAEHGRYGIPFNMVYGPGAPEGIALPELLTEAAVLAALDRAG</sequence>
<evidence type="ECO:0000256" key="4">
    <source>
        <dbReference type="ARBA" id="ARBA00022989"/>
    </source>
</evidence>
<accession>A0ABX7B6P2</accession>
<feature type="transmembrane region" description="Helical" evidence="6">
    <location>
        <begin position="521"/>
        <end position="539"/>
    </location>
</feature>
<evidence type="ECO:0000259" key="8">
    <source>
        <dbReference type="Pfam" id="PF11412"/>
    </source>
</evidence>
<evidence type="ECO:0000313" key="9">
    <source>
        <dbReference type="EMBL" id="QQP90043.1"/>
    </source>
</evidence>
<feature type="domain" description="Cytochrome C biogenesis protein transmembrane" evidence="7">
    <location>
        <begin position="295"/>
        <end position="512"/>
    </location>
</feature>
<dbReference type="InterPro" id="IPR036249">
    <property type="entry name" value="Thioredoxin-like_sf"/>
</dbReference>
<dbReference type="EMBL" id="CP067420">
    <property type="protein sequence ID" value="QQP90043.1"/>
    <property type="molecule type" value="Genomic_DNA"/>
</dbReference>
<feature type="transmembrane region" description="Helical" evidence="6">
    <location>
        <begin position="498"/>
        <end position="515"/>
    </location>
</feature>
<evidence type="ECO:0000256" key="2">
    <source>
        <dbReference type="ARBA" id="ARBA00022692"/>
    </source>
</evidence>
<feature type="transmembrane region" description="Helical" evidence="6">
    <location>
        <begin position="293"/>
        <end position="317"/>
    </location>
</feature>
<dbReference type="SUPFAM" id="SSF52833">
    <property type="entry name" value="Thioredoxin-like"/>
    <property type="match status" value="1"/>
</dbReference>
<organism evidence="9 10">
    <name type="scientific">Skermanella cutis</name>
    <dbReference type="NCBI Taxonomy" id="2775420"/>
    <lineage>
        <taxon>Bacteria</taxon>
        <taxon>Pseudomonadati</taxon>
        <taxon>Pseudomonadota</taxon>
        <taxon>Alphaproteobacteria</taxon>
        <taxon>Rhodospirillales</taxon>
        <taxon>Azospirillaceae</taxon>
        <taxon>Skermanella</taxon>
    </lineage>
</organism>
<feature type="transmembrane region" description="Helical" evidence="6">
    <location>
        <begin position="551"/>
        <end position="569"/>
    </location>
</feature>
<protein>
    <submittedName>
        <fullName evidence="9">Thioredoxin family protein</fullName>
    </submittedName>
</protein>
<dbReference type="PROSITE" id="PS51257">
    <property type="entry name" value="PROKAR_LIPOPROTEIN"/>
    <property type="match status" value="1"/>
</dbReference>
<evidence type="ECO:0000313" key="10">
    <source>
        <dbReference type="Proteomes" id="UP000595197"/>
    </source>
</evidence>
<keyword evidence="3" id="KW-0201">Cytochrome c-type biogenesis</keyword>
<comment type="subcellular location">
    <subcellularLocation>
        <location evidence="1">Membrane</location>
        <topology evidence="1">Multi-pass membrane protein</topology>
    </subcellularLocation>
</comment>
<dbReference type="CDD" id="cd02953">
    <property type="entry name" value="DsbDgamma"/>
    <property type="match status" value="1"/>
</dbReference>
<dbReference type="RefSeq" id="WP_201076882.1">
    <property type="nucleotide sequence ID" value="NZ_CP067420.1"/>
</dbReference>
<evidence type="ECO:0000259" key="7">
    <source>
        <dbReference type="Pfam" id="PF02683"/>
    </source>
</evidence>
<feature type="transmembrane region" description="Helical" evidence="6">
    <location>
        <begin position="457"/>
        <end position="478"/>
    </location>
</feature>
<feature type="transmembrane region" description="Helical" evidence="6">
    <location>
        <begin position="428"/>
        <end position="451"/>
    </location>
</feature>
<dbReference type="InterPro" id="IPR035671">
    <property type="entry name" value="DsbD_gamma"/>
</dbReference>
<name>A0ABX7B6P2_9PROT</name>
<proteinExistence type="predicted"/>
<evidence type="ECO:0000256" key="6">
    <source>
        <dbReference type="SAM" id="Phobius"/>
    </source>
</evidence>
<reference evidence="9" key="1">
    <citation type="submission" date="2021-02" db="EMBL/GenBank/DDBJ databases">
        <title>Skermanella TT6 skin isolate.</title>
        <authorList>
            <person name="Lee K."/>
            <person name="Ganzorig M."/>
        </authorList>
    </citation>
    <scope>NUCLEOTIDE SEQUENCE</scope>
    <source>
        <strain evidence="9">TT6</strain>
    </source>
</reference>
<dbReference type="Pfam" id="PF11412">
    <property type="entry name" value="DsbD_N"/>
    <property type="match status" value="1"/>
</dbReference>
<keyword evidence="4 6" id="KW-1133">Transmembrane helix</keyword>
<dbReference type="Proteomes" id="UP000595197">
    <property type="component" value="Chromosome"/>
</dbReference>
<dbReference type="PANTHER" id="PTHR32234">
    <property type="entry name" value="THIOL:DISULFIDE INTERCHANGE PROTEIN DSBD"/>
    <property type="match status" value="1"/>
</dbReference>
<feature type="transmembrane region" description="Helical" evidence="6">
    <location>
        <begin position="337"/>
        <end position="357"/>
    </location>
</feature>
<dbReference type="Gene3D" id="3.40.30.10">
    <property type="entry name" value="Glutaredoxin"/>
    <property type="match status" value="1"/>
</dbReference>
<dbReference type="InterPro" id="IPR028250">
    <property type="entry name" value="DsbDN"/>
</dbReference>
<dbReference type="InterPro" id="IPR003834">
    <property type="entry name" value="Cyt_c_assmbl_TM_dom"/>
</dbReference>
<evidence type="ECO:0000256" key="3">
    <source>
        <dbReference type="ARBA" id="ARBA00022748"/>
    </source>
</evidence>
<dbReference type="PANTHER" id="PTHR32234:SF3">
    <property type="entry name" value="SUPPRESSION OF COPPER SENSITIVITY PROTEIN"/>
    <property type="match status" value="1"/>
</dbReference>
<keyword evidence="2 6" id="KW-0812">Transmembrane</keyword>
<keyword evidence="5 6" id="KW-0472">Membrane</keyword>
<dbReference type="Pfam" id="PF13899">
    <property type="entry name" value="Thioredoxin_7"/>
    <property type="match status" value="1"/>
</dbReference>
<dbReference type="Pfam" id="PF02683">
    <property type="entry name" value="DsbD_TM"/>
    <property type="match status" value="1"/>
</dbReference>
<evidence type="ECO:0000256" key="1">
    <source>
        <dbReference type="ARBA" id="ARBA00004141"/>
    </source>
</evidence>
<feature type="transmembrane region" description="Helical" evidence="6">
    <location>
        <begin position="377"/>
        <end position="397"/>
    </location>
</feature>
<gene>
    <name evidence="9" type="ORF">IGS68_01855</name>
</gene>
<evidence type="ECO:0000256" key="5">
    <source>
        <dbReference type="ARBA" id="ARBA00023136"/>
    </source>
</evidence>